<feature type="region of interest" description="Disordered" evidence="1">
    <location>
        <begin position="1"/>
        <end position="65"/>
    </location>
</feature>
<evidence type="ECO:0000313" key="2">
    <source>
        <dbReference type="EMBL" id="BES96431.1"/>
    </source>
</evidence>
<sequence length="91" mass="9905">MGARRGGKEVLGHGGWLGELTGEGGSVYLTRPTRLEQDEEEGEKDDRSKSALLGPPSTPESFVRKCDCSQTQEHCAEDMGIWKVKTSLLPS</sequence>
<dbReference type="Proteomes" id="UP001307889">
    <property type="component" value="Chromosome 7"/>
</dbReference>
<gene>
    <name evidence="2" type="ORF">NTJ_09242</name>
</gene>
<proteinExistence type="predicted"/>
<feature type="compositionally biased region" description="Gly residues" evidence="1">
    <location>
        <begin position="12"/>
        <end position="25"/>
    </location>
</feature>
<keyword evidence="3" id="KW-1185">Reference proteome</keyword>
<evidence type="ECO:0000313" key="3">
    <source>
        <dbReference type="Proteomes" id="UP001307889"/>
    </source>
</evidence>
<reference evidence="2 3" key="1">
    <citation type="submission" date="2023-09" db="EMBL/GenBank/DDBJ databases">
        <title>Nesidiocoris tenuis whole genome shotgun sequence.</title>
        <authorList>
            <person name="Shibata T."/>
            <person name="Shimoda M."/>
            <person name="Kobayashi T."/>
            <person name="Uehara T."/>
        </authorList>
    </citation>
    <scope>NUCLEOTIDE SEQUENCE [LARGE SCALE GENOMIC DNA]</scope>
    <source>
        <strain evidence="2 3">Japan</strain>
    </source>
</reference>
<name>A0ABN7AW54_9HEMI</name>
<feature type="compositionally biased region" description="Basic and acidic residues" evidence="1">
    <location>
        <begin position="1"/>
        <end position="11"/>
    </location>
</feature>
<protein>
    <submittedName>
        <fullName evidence="2">Uncharacterized protein</fullName>
    </submittedName>
</protein>
<accession>A0ABN7AW54</accession>
<organism evidence="2 3">
    <name type="scientific">Nesidiocoris tenuis</name>
    <dbReference type="NCBI Taxonomy" id="355587"/>
    <lineage>
        <taxon>Eukaryota</taxon>
        <taxon>Metazoa</taxon>
        <taxon>Ecdysozoa</taxon>
        <taxon>Arthropoda</taxon>
        <taxon>Hexapoda</taxon>
        <taxon>Insecta</taxon>
        <taxon>Pterygota</taxon>
        <taxon>Neoptera</taxon>
        <taxon>Paraneoptera</taxon>
        <taxon>Hemiptera</taxon>
        <taxon>Heteroptera</taxon>
        <taxon>Panheteroptera</taxon>
        <taxon>Cimicomorpha</taxon>
        <taxon>Miridae</taxon>
        <taxon>Dicyphina</taxon>
        <taxon>Nesidiocoris</taxon>
    </lineage>
</organism>
<evidence type="ECO:0000256" key="1">
    <source>
        <dbReference type="SAM" id="MobiDB-lite"/>
    </source>
</evidence>
<dbReference type="EMBL" id="AP028915">
    <property type="protein sequence ID" value="BES96431.1"/>
    <property type="molecule type" value="Genomic_DNA"/>
</dbReference>